<dbReference type="RefSeq" id="WP_117582614.1">
    <property type="nucleotide sequence ID" value="NZ_QUSL01000054.1"/>
</dbReference>
<sequence length="97" mass="11083">MKNIAGVSKIFDSTIRIQILASLNTSDLTYVQLKKVCQCADGAMTNHTRKLYEGGYIDIKKEFVNNRPQTTYSITDFGRKEFLNFVNILNKSLRESN</sequence>
<dbReference type="PANTHER" id="PTHR37318:SF1">
    <property type="entry name" value="BSL7504 PROTEIN"/>
    <property type="match status" value="1"/>
</dbReference>
<evidence type="ECO:0000259" key="1">
    <source>
        <dbReference type="Pfam" id="PF13601"/>
    </source>
</evidence>
<dbReference type="AlphaFoldDB" id="A0A3E3E885"/>
<evidence type="ECO:0000313" key="2">
    <source>
        <dbReference type="EMBL" id="RGD77617.1"/>
    </source>
</evidence>
<reference evidence="2 3" key="1">
    <citation type="submission" date="2018-08" db="EMBL/GenBank/DDBJ databases">
        <title>A genome reference for cultivated species of the human gut microbiota.</title>
        <authorList>
            <person name="Zou Y."/>
            <person name="Xue W."/>
            <person name="Luo G."/>
        </authorList>
    </citation>
    <scope>NUCLEOTIDE SEQUENCE [LARGE SCALE GENOMIC DNA]</scope>
    <source>
        <strain evidence="2 3">OM06-4</strain>
    </source>
</reference>
<evidence type="ECO:0000313" key="3">
    <source>
        <dbReference type="Proteomes" id="UP000261032"/>
    </source>
</evidence>
<dbReference type="InterPro" id="IPR027395">
    <property type="entry name" value="WH_DNA-bd_dom"/>
</dbReference>
<dbReference type="Pfam" id="PF13601">
    <property type="entry name" value="HTH_34"/>
    <property type="match status" value="1"/>
</dbReference>
<protein>
    <recommendedName>
        <fullName evidence="1">Winged helix DNA-binding domain-containing protein</fullName>
    </recommendedName>
</protein>
<accession>A0A3E3E885</accession>
<name>A0A3E3E885_9FIRM</name>
<dbReference type="PANTHER" id="PTHR37318">
    <property type="entry name" value="BSL7504 PROTEIN"/>
    <property type="match status" value="1"/>
</dbReference>
<dbReference type="Proteomes" id="UP000261032">
    <property type="component" value="Unassembled WGS sequence"/>
</dbReference>
<dbReference type="InterPro" id="IPR036388">
    <property type="entry name" value="WH-like_DNA-bd_sf"/>
</dbReference>
<dbReference type="Gene3D" id="1.10.10.10">
    <property type="entry name" value="Winged helix-like DNA-binding domain superfamily/Winged helix DNA-binding domain"/>
    <property type="match status" value="1"/>
</dbReference>
<gene>
    <name evidence="2" type="ORF">DXB93_17880</name>
</gene>
<feature type="domain" description="Winged helix DNA-binding" evidence="1">
    <location>
        <begin position="15"/>
        <end position="91"/>
    </location>
</feature>
<comment type="caution">
    <text evidence="2">The sequence shown here is derived from an EMBL/GenBank/DDBJ whole genome shotgun (WGS) entry which is preliminary data.</text>
</comment>
<dbReference type="InterPro" id="IPR036390">
    <property type="entry name" value="WH_DNA-bd_sf"/>
</dbReference>
<dbReference type="EMBL" id="QUSL01000054">
    <property type="protein sequence ID" value="RGD77617.1"/>
    <property type="molecule type" value="Genomic_DNA"/>
</dbReference>
<dbReference type="SUPFAM" id="SSF46785">
    <property type="entry name" value="Winged helix' DNA-binding domain"/>
    <property type="match status" value="1"/>
</dbReference>
<organism evidence="2 3">
    <name type="scientific">Thomasclavelia ramosa</name>
    <dbReference type="NCBI Taxonomy" id="1547"/>
    <lineage>
        <taxon>Bacteria</taxon>
        <taxon>Bacillati</taxon>
        <taxon>Bacillota</taxon>
        <taxon>Erysipelotrichia</taxon>
        <taxon>Erysipelotrichales</taxon>
        <taxon>Coprobacillaceae</taxon>
        <taxon>Thomasclavelia</taxon>
    </lineage>
</organism>
<proteinExistence type="predicted"/>